<keyword evidence="3" id="KW-1185">Reference proteome</keyword>
<sequence length="140" mass="14776">MKFSLAAFTLASTAWANPLASGNSVADSLEARTGATYYHAGSDLILRAVSSDFAVVGTAALTERQAAELNAAVGQPMTKRVDVNESELLQSLAARVASSPDDLFDVEKRQSCSSYSCYTNSCGPCRCQCSGGQFEVCRCV</sequence>
<dbReference type="EMBL" id="JAGSXJ010000003">
    <property type="protein sequence ID" value="KAH6693687.1"/>
    <property type="molecule type" value="Genomic_DNA"/>
</dbReference>
<gene>
    <name evidence="2" type="ORF">F5X68DRAFT_248078</name>
</gene>
<protein>
    <submittedName>
        <fullName evidence="2">Uncharacterized protein</fullName>
    </submittedName>
</protein>
<proteinExistence type="predicted"/>
<evidence type="ECO:0000313" key="2">
    <source>
        <dbReference type="EMBL" id="KAH6693687.1"/>
    </source>
</evidence>
<accession>A0A9P8VJW1</accession>
<evidence type="ECO:0000313" key="3">
    <source>
        <dbReference type="Proteomes" id="UP000770015"/>
    </source>
</evidence>
<dbReference type="OrthoDB" id="10466269at2759"/>
<dbReference type="AlphaFoldDB" id="A0A9P8VJW1"/>
<name>A0A9P8VJW1_9PEZI</name>
<keyword evidence="1" id="KW-0732">Signal</keyword>
<dbReference type="Proteomes" id="UP000770015">
    <property type="component" value="Unassembled WGS sequence"/>
</dbReference>
<feature type="chain" id="PRO_5040440299" evidence="1">
    <location>
        <begin position="17"/>
        <end position="140"/>
    </location>
</feature>
<organism evidence="2 3">
    <name type="scientific">Plectosphaerella plurivora</name>
    <dbReference type="NCBI Taxonomy" id="936078"/>
    <lineage>
        <taxon>Eukaryota</taxon>
        <taxon>Fungi</taxon>
        <taxon>Dikarya</taxon>
        <taxon>Ascomycota</taxon>
        <taxon>Pezizomycotina</taxon>
        <taxon>Sordariomycetes</taxon>
        <taxon>Hypocreomycetidae</taxon>
        <taxon>Glomerellales</taxon>
        <taxon>Plectosphaerellaceae</taxon>
        <taxon>Plectosphaerella</taxon>
    </lineage>
</organism>
<feature type="signal peptide" evidence="1">
    <location>
        <begin position="1"/>
        <end position="16"/>
    </location>
</feature>
<evidence type="ECO:0000256" key="1">
    <source>
        <dbReference type="SAM" id="SignalP"/>
    </source>
</evidence>
<comment type="caution">
    <text evidence="2">The sequence shown here is derived from an EMBL/GenBank/DDBJ whole genome shotgun (WGS) entry which is preliminary data.</text>
</comment>
<reference evidence="2" key="1">
    <citation type="journal article" date="2021" name="Nat. Commun.">
        <title>Genetic determinants of endophytism in the Arabidopsis root mycobiome.</title>
        <authorList>
            <person name="Mesny F."/>
            <person name="Miyauchi S."/>
            <person name="Thiergart T."/>
            <person name="Pickel B."/>
            <person name="Atanasova L."/>
            <person name="Karlsson M."/>
            <person name="Huettel B."/>
            <person name="Barry K.W."/>
            <person name="Haridas S."/>
            <person name="Chen C."/>
            <person name="Bauer D."/>
            <person name="Andreopoulos W."/>
            <person name="Pangilinan J."/>
            <person name="LaButti K."/>
            <person name="Riley R."/>
            <person name="Lipzen A."/>
            <person name="Clum A."/>
            <person name="Drula E."/>
            <person name="Henrissat B."/>
            <person name="Kohler A."/>
            <person name="Grigoriev I.V."/>
            <person name="Martin F.M."/>
            <person name="Hacquard S."/>
        </authorList>
    </citation>
    <scope>NUCLEOTIDE SEQUENCE</scope>
    <source>
        <strain evidence="2">MPI-SDFR-AT-0117</strain>
    </source>
</reference>